<evidence type="ECO:0000256" key="2">
    <source>
        <dbReference type="ARBA" id="ARBA00023239"/>
    </source>
</evidence>
<evidence type="ECO:0000313" key="6">
    <source>
        <dbReference type="Proteomes" id="UP001558652"/>
    </source>
</evidence>
<evidence type="ECO:0000256" key="3">
    <source>
        <dbReference type="ARBA" id="ARBA00048073"/>
    </source>
</evidence>
<reference evidence="5 6" key="1">
    <citation type="submission" date="2024-07" db="EMBL/GenBank/DDBJ databases">
        <title>Chromosome-level genome assembly of the water stick insect Ranatra chinensis (Heteroptera: Nepidae).</title>
        <authorList>
            <person name="Liu X."/>
        </authorList>
    </citation>
    <scope>NUCLEOTIDE SEQUENCE [LARGE SCALE GENOMIC DNA]</scope>
    <source>
        <strain evidence="5">Cailab_2021Rc</strain>
        <tissue evidence="5">Muscle</tissue>
    </source>
</reference>
<feature type="region of interest" description="Disordered" evidence="4">
    <location>
        <begin position="136"/>
        <end position="162"/>
    </location>
</feature>
<dbReference type="Proteomes" id="UP001558652">
    <property type="component" value="Unassembled WGS sequence"/>
</dbReference>
<dbReference type="PANTHER" id="PTHR12192:SF26">
    <property type="entry name" value="GLUTATHIONE-SPECIFIC GAMMA-GLUTAMYLCYCLOTRANSFERASE 1"/>
    <property type="match status" value="1"/>
</dbReference>
<keyword evidence="2" id="KW-0456">Lyase</keyword>
<dbReference type="CDD" id="cd06661">
    <property type="entry name" value="GGCT_like"/>
    <property type="match status" value="1"/>
</dbReference>
<dbReference type="PANTHER" id="PTHR12192">
    <property type="entry name" value="CATION TRANSPORT PROTEIN CHAC-RELATED"/>
    <property type="match status" value="1"/>
</dbReference>
<evidence type="ECO:0008006" key="7">
    <source>
        <dbReference type="Google" id="ProtNLM"/>
    </source>
</evidence>
<feature type="compositionally biased region" description="Pro residues" evidence="4">
    <location>
        <begin position="143"/>
        <end position="152"/>
    </location>
</feature>
<comment type="catalytic activity">
    <reaction evidence="3">
        <text>glutathione = L-cysteinylglycine + 5-oxo-L-proline</text>
        <dbReference type="Rhea" id="RHEA:47724"/>
        <dbReference type="ChEBI" id="CHEBI:57925"/>
        <dbReference type="ChEBI" id="CHEBI:58402"/>
        <dbReference type="ChEBI" id="CHEBI:61694"/>
        <dbReference type="EC" id="4.3.2.7"/>
    </reaction>
</comment>
<proteinExistence type="inferred from homology"/>
<keyword evidence="6" id="KW-1185">Reference proteome</keyword>
<name>A0ABD0YY41_9HEMI</name>
<protein>
    <recommendedName>
        <fullName evidence="7">Gamma-glutamylcyclotransferase</fullName>
    </recommendedName>
</protein>
<dbReference type="GO" id="GO:0061928">
    <property type="term" value="F:glutathione specific gamma-glutamylcyclotransferase activity"/>
    <property type="evidence" value="ECO:0007669"/>
    <property type="project" value="UniProtKB-EC"/>
</dbReference>
<sequence>MSVWLQSAVWGRAFLVKDSSALPYLDTRECQLGGYVTRTVTFQPLDSSLRPFQALLYLATPSNHLWLGEAPEQEIAAQILTSSGPTGHNVEYLLRLADFMRVEVPGVEDDHLFALEDLVWKGIRERNLSIGRLMGGPAANQRVPPPASPPLPTNQNADRFAGRVPSKKLRCLGI</sequence>
<dbReference type="Pfam" id="PF04752">
    <property type="entry name" value="ChaC"/>
    <property type="match status" value="1"/>
</dbReference>
<gene>
    <name evidence="5" type="ORF">AAG570_011144</name>
</gene>
<comment type="similarity">
    <text evidence="1">Belongs to the gamma-glutamylcyclotransferase family. ChaC subfamily.</text>
</comment>
<evidence type="ECO:0000256" key="4">
    <source>
        <dbReference type="SAM" id="MobiDB-lite"/>
    </source>
</evidence>
<dbReference type="InterPro" id="IPR006840">
    <property type="entry name" value="ChaC"/>
</dbReference>
<accession>A0ABD0YY41</accession>
<organism evidence="5 6">
    <name type="scientific">Ranatra chinensis</name>
    <dbReference type="NCBI Taxonomy" id="642074"/>
    <lineage>
        <taxon>Eukaryota</taxon>
        <taxon>Metazoa</taxon>
        <taxon>Ecdysozoa</taxon>
        <taxon>Arthropoda</taxon>
        <taxon>Hexapoda</taxon>
        <taxon>Insecta</taxon>
        <taxon>Pterygota</taxon>
        <taxon>Neoptera</taxon>
        <taxon>Paraneoptera</taxon>
        <taxon>Hemiptera</taxon>
        <taxon>Heteroptera</taxon>
        <taxon>Panheteroptera</taxon>
        <taxon>Nepomorpha</taxon>
        <taxon>Nepidae</taxon>
        <taxon>Ranatrinae</taxon>
        <taxon>Ranatra</taxon>
    </lineage>
</organism>
<evidence type="ECO:0000313" key="5">
    <source>
        <dbReference type="EMBL" id="KAL1131527.1"/>
    </source>
</evidence>
<dbReference type="InterPro" id="IPR013024">
    <property type="entry name" value="GGCT-like"/>
</dbReference>
<dbReference type="AlphaFoldDB" id="A0ABD0YY41"/>
<comment type="caution">
    <text evidence="5">The sequence shown here is derived from an EMBL/GenBank/DDBJ whole genome shotgun (WGS) entry which is preliminary data.</text>
</comment>
<evidence type="ECO:0000256" key="1">
    <source>
        <dbReference type="ARBA" id="ARBA00009662"/>
    </source>
</evidence>
<dbReference type="EMBL" id="JBFDAA010000006">
    <property type="protein sequence ID" value="KAL1131527.1"/>
    <property type="molecule type" value="Genomic_DNA"/>
</dbReference>